<dbReference type="SUPFAM" id="SSF50891">
    <property type="entry name" value="Cyclophilin-like"/>
    <property type="match status" value="1"/>
</dbReference>
<gene>
    <name evidence="5" type="ORF">A8926_3974</name>
</gene>
<evidence type="ECO:0000313" key="5">
    <source>
        <dbReference type="EMBL" id="PKW16166.1"/>
    </source>
</evidence>
<dbReference type="InterPro" id="IPR029000">
    <property type="entry name" value="Cyclophilin-like_dom_sf"/>
</dbReference>
<keyword evidence="6" id="KW-1185">Reference proteome</keyword>
<dbReference type="InterPro" id="IPR052708">
    <property type="entry name" value="PxpC"/>
</dbReference>
<dbReference type="GO" id="GO:0016787">
    <property type="term" value="F:hydrolase activity"/>
    <property type="evidence" value="ECO:0007669"/>
    <property type="project" value="UniProtKB-KW"/>
</dbReference>
<name>A0A2N3XZR6_SACSN</name>
<dbReference type="Pfam" id="PF02626">
    <property type="entry name" value="CT_A_B"/>
    <property type="match status" value="1"/>
</dbReference>
<accession>A0A2N3XZR6</accession>
<dbReference type="InterPro" id="IPR003778">
    <property type="entry name" value="CT_A_B"/>
</dbReference>
<dbReference type="NCBIfam" id="TIGR00724">
    <property type="entry name" value="urea_amlyse_rel"/>
    <property type="match status" value="1"/>
</dbReference>
<comment type="caution">
    <text evidence="5">The sequence shown here is derived from an EMBL/GenBank/DDBJ whole genome shotgun (WGS) entry which is preliminary data.</text>
</comment>
<dbReference type="PANTHER" id="PTHR43309:SF3">
    <property type="entry name" value="5-OXOPROLINASE SUBUNIT C"/>
    <property type="match status" value="1"/>
</dbReference>
<dbReference type="Proteomes" id="UP000233786">
    <property type="component" value="Unassembled WGS sequence"/>
</dbReference>
<dbReference type="SMART" id="SM00797">
    <property type="entry name" value="AHS2"/>
    <property type="match status" value="1"/>
</dbReference>
<dbReference type="Gene3D" id="2.40.100.10">
    <property type="entry name" value="Cyclophilin-like"/>
    <property type="match status" value="1"/>
</dbReference>
<dbReference type="RefSeq" id="WP_010696217.1">
    <property type="nucleotide sequence ID" value="NZ_CP061007.1"/>
</dbReference>
<evidence type="ECO:0000256" key="1">
    <source>
        <dbReference type="ARBA" id="ARBA00022741"/>
    </source>
</evidence>
<evidence type="ECO:0000313" key="6">
    <source>
        <dbReference type="Proteomes" id="UP000233786"/>
    </source>
</evidence>
<feature type="domain" description="Carboxyltransferase" evidence="4">
    <location>
        <begin position="22"/>
        <end position="298"/>
    </location>
</feature>
<evidence type="ECO:0000256" key="3">
    <source>
        <dbReference type="ARBA" id="ARBA00022840"/>
    </source>
</evidence>
<dbReference type="GO" id="GO:0005524">
    <property type="term" value="F:ATP binding"/>
    <property type="evidence" value="ECO:0007669"/>
    <property type="project" value="UniProtKB-KW"/>
</dbReference>
<evidence type="ECO:0000256" key="2">
    <source>
        <dbReference type="ARBA" id="ARBA00022801"/>
    </source>
</evidence>
<keyword evidence="1" id="KW-0547">Nucleotide-binding</keyword>
<keyword evidence="3" id="KW-0067">ATP-binding</keyword>
<dbReference type="AlphaFoldDB" id="A0A2N3XZR6"/>
<evidence type="ECO:0000259" key="4">
    <source>
        <dbReference type="SMART" id="SM00797"/>
    </source>
</evidence>
<organism evidence="5 6">
    <name type="scientific">Saccharopolyspora spinosa</name>
    <dbReference type="NCBI Taxonomy" id="60894"/>
    <lineage>
        <taxon>Bacteria</taxon>
        <taxon>Bacillati</taxon>
        <taxon>Actinomycetota</taxon>
        <taxon>Actinomycetes</taxon>
        <taxon>Pseudonocardiales</taxon>
        <taxon>Pseudonocardiaceae</taxon>
        <taxon>Saccharopolyspora</taxon>
    </lineage>
</organism>
<sequence>MEVLTTGPQATVQDGGRPGCGHLGVPRAGAMDRLALAQANRLVGNRPDAAAIEFLLGGLAVRFTEPVGFSLAGAPVPAYLGTVPVPRNTWTYARANDVLTTGRPAYGLWTYLAVAGAIAVPPVLSSRSTDSLSGLGPPPLRPGDVIPIGSCRGTPGTPSDVFVENASASARLDLEIHWGPRDDWFTDEARRTFVTATWLVSTEVNRIAARLTGPRLDQRRHDQLPTEGVHPGSIQVPPSGQPLVFLANHPPTGGYPVIGVVSEPDLGRMAQAAPGTMVTMRVARPRADLTGRVRRGFR</sequence>
<proteinExistence type="predicted"/>
<dbReference type="EMBL" id="PJNB01000001">
    <property type="protein sequence ID" value="PKW16166.1"/>
    <property type="molecule type" value="Genomic_DNA"/>
</dbReference>
<reference evidence="5" key="1">
    <citation type="submission" date="2017-12" db="EMBL/GenBank/DDBJ databases">
        <title>Sequencing the genomes of 1000 Actinobacteria strains.</title>
        <authorList>
            <person name="Klenk H.-P."/>
        </authorList>
    </citation>
    <scope>NUCLEOTIDE SEQUENCE [LARGE SCALE GENOMIC DNA]</scope>
    <source>
        <strain evidence="5">DSM 44228</strain>
    </source>
</reference>
<protein>
    <submittedName>
        <fullName evidence="5">Biotin-dependent carboxylase-like uncharacterized protein</fullName>
    </submittedName>
</protein>
<dbReference type="PANTHER" id="PTHR43309">
    <property type="entry name" value="5-OXOPROLINASE SUBUNIT C"/>
    <property type="match status" value="1"/>
</dbReference>
<dbReference type="STRING" id="994479.GCA_000194155_03249"/>
<keyword evidence="2" id="KW-0378">Hydrolase</keyword>